<organism evidence="1 2">
    <name type="scientific">Paratrimastix pyriformis</name>
    <dbReference type="NCBI Taxonomy" id="342808"/>
    <lineage>
        <taxon>Eukaryota</taxon>
        <taxon>Metamonada</taxon>
        <taxon>Preaxostyla</taxon>
        <taxon>Paratrimastigidae</taxon>
        <taxon>Paratrimastix</taxon>
    </lineage>
</organism>
<keyword evidence="2" id="KW-1185">Reference proteome</keyword>
<accession>A0ABQ8U9S5</accession>
<protein>
    <submittedName>
        <fullName evidence="1">Uncharacterized protein</fullName>
    </submittedName>
</protein>
<evidence type="ECO:0000313" key="1">
    <source>
        <dbReference type="EMBL" id="KAJ4454621.1"/>
    </source>
</evidence>
<proteinExistence type="predicted"/>
<gene>
    <name evidence="1" type="ORF">PAPYR_10596</name>
</gene>
<dbReference type="Proteomes" id="UP001141327">
    <property type="component" value="Unassembled WGS sequence"/>
</dbReference>
<dbReference type="EMBL" id="JAPMOS010000143">
    <property type="protein sequence ID" value="KAJ4454621.1"/>
    <property type="molecule type" value="Genomic_DNA"/>
</dbReference>
<reference evidence="1" key="1">
    <citation type="journal article" date="2022" name="bioRxiv">
        <title>Genomics of Preaxostyla Flagellates Illuminates Evolutionary Transitions and the Path Towards Mitochondrial Loss.</title>
        <authorList>
            <person name="Novak L.V.F."/>
            <person name="Treitli S.C."/>
            <person name="Pyrih J."/>
            <person name="Halakuc P."/>
            <person name="Pipaliya S.V."/>
            <person name="Vacek V."/>
            <person name="Brzon O."/>
            <person name="Soukal P."/>
            <person name="Eme L."/>
            <person name="Dacks J.B."/>
            <person name="Karnkowska A."/>
            <person name="Elias M."/>
            <person name="Hampl V."/>
        </authorList>
    </citation>
    <scope>NUCLEOTIDE SEQUENCE</scope>
    <source>
        <strain evidence="1">RCP-MX</strain>
    </source>
</reference>
<sequence>MATIKFASRSCPNTPKTLTYDLISTLIQHIVISFASPLFTLTFKAFPVPLTTPTHEFISQLLVSPLDIWIGTLFFECAIFITPPTRARGPPTLVAHHPVHTVQVPNDVCACLNSEHVLLAVRLNRIDALHALFGPCPKRHERAFRLIVYCGMSLCVPRSHSFLEGPMGALGLMMTARRETMSQHANAIEPERS</sequence>
<evidence type="ECO:0000313" key="2">
    <source>
        <dbReference type="Proteomes" id="UP001141327"/>
    </source>
</evidence>
<comment type="caution">
    <text evidence="1">The sequence shown here is derived from an EMBL/GenBank/DDBJ whole genome shotgun (WGS) entry which is preliminary data.</text>
</comment>
<name>A0ABQ8U9S5_9EUKA</name>